<comment type="similarity">
    <text evidence="10">Belongs to the argininosuccinate synthase family. Type 1 subfamily.</text>
</comment>
<feature type="binding site" evidence="10">
    <location>
        <position position="208"/>
    </location>
    <ligand>
        <name>L-citrulline</name>
        <dbReference type="ChEBI" id="CHEBI:57743"/>
    </ligand>
</feature>
<dbReference type="Gene3D" id="3.40.50.620">
    <property type="entry name" value="HUPs"/>
    <property type="match status" value="1"/>
</dbReference>
<evidence type="ECO:0000313" key="13">
    <source>
        <dbReference type="EMBL" id="ETA66796.1"/>
    </source>
</evidence>
<reference evidence="13 14" key="1">
    <citation type="submission" date="2013-08" db="EMBL/GenBank/DDBJ databases">
        <authorList>
            <consortium name="DOE Joint Genome Institute"/>
            <person name="Eisen J."/>
            <person name="Huntemann M."/>
            <person name="Han J."/>
            <person name="Chen A."/>
            <person name="Kyrpides N."/>
            <person name="Mavromatis K."/>
            <person name="Markowitz V."/>
            <person name="Palaniappan K."/>
            <person name="Ivanova N."/>
            <person name="Schaumberg A."/>
            <person name="Pati A."/>
            <person name="Liolios K."/>
            <person name="Nordberg H.P."/>
            <person name="Cantor M.N."/>
            <person name="Hua S.X."/>
            <person name="Woyke T."/>
        </authorList>
    </citation>
    <scope>NUCLEOTIDE SEQUENCE [LARGE SCALE GENOMIC DNA]</scope>
    <source>
        <strain evidence="13 14">DSM 2278</strain>
    </source>
</reference>
<dbReference type="SUPFAM" id="SSF52402">
    <property type="entry name" value="Adenine nucleotide alpha hydrolases-like"/>
    <property type="match status" value="1"/>
</dbReference>
<dbReference type="InterPro" id="IPR048268">
    <property type="entry name" value="Arginosuc_syn_C"/>
</dbReference>
<dbReference type="NCBIfam" id="NF010392">
    <property type="entry name" value="PRK13820.1"/>
    <property type="match status" value="1"/>
</dbReference>
<evidence type="ECO:0000256" key="9">
    <source>
        <dbReference type="ARBA" id="ARBA00022840"/>
    </source>
</evidence>
<dbReference type="GO" id="GO:0004055">
    <property type="term" value="F:argininosuccinate synthase activity"/>
    <property type="evidence" value="ECO:0007669"/>
    <property type="project" value="UniProtKB-UniRule"/>
</dbReference>
<feature type="binding site" evidence="10">
    <location>
        <position position="199"/>
    </location>
    <ligand>
        <name>L-citrulline</name>
        <dbReference type="ChEBI" id="CHEBI:57743"/>
    </ligand>
</feature>
<evidence type="ECO:0000256" key="6">
    <source>
        <dbReference type="ARBA" id="ARBA00022598"/>
    </source>
</evidence>
<dbReference type="GO" id="GO:0005524">
    <property type="term" value="F:ATP binding"/>
    <property type="evidence" value="ECO:0007669"/>
    <property type="project" value="UniProtKB-UniRule"/>
</dbReference>
<comment type="caution">
    <text evidence="10">Lacks conserved residue(s) required for the propagation of feature annotation.</text>
</comment>
<dbReference type="HAMAP" id="MF_00005">
    <property type="entry name" value="Arg_succ_synth_type1"/>
    <property type="match status" value="1"/>
</dbReference>
<dbReference type="PANTHER" id="PTHR11587:SF2">
    <property type="entry name" value="ARGININOSUCCINATE SYNTHASE"/>
    <property type="match status" value="1"/>
</dbReference>
<evidence type="ECO:0000256" key="8">
    <source>
        <dbReference type="ARBA" id="ARBA00022741"/>
    </source>
</evidence>
<dbReference type="GO" id="GO:0000053">
    <property type="term" value="P:argininosuccinate metabolic process"/>
    <property type="evidence" value="ECO:0007669"/>
    <property type="project" value="TreeGrafter"/>
</dbReference>
<dbReference type="PANTHER" id="PTHR11587">
    <property type="entry name" value="ARGININOSUCCINATE SYNTHASE"/>
    <property type="match status" value="1"/>
</dbReference>
<comment type="catalytic activity">
    <reaction evidence="10">
        <text>L-citrulline + L-aspartate + ATP = 2-(N(omega)-L-arginino)succinate + AMP + diphosphate + H(+)</text>
        <dbReference type="Rhea" id="RHEA:10932"/>
        <dbReference type="ChEBI" id="CHEBI:15378"/>
        <dbReference type="ChEBI" id="CHEBI:29991"/>
        <dbReference type="ChEBI" id="CHEBI:30616"/>
        <dbReference type="ChEBI" id="CHEBI:33019"/>
        <dbReference type="ChEBI" id="CHEBI:57472"/>
        <dbReference type="ChEBI" id="CHEBI:57743"/>
        <dbReference type="ChEBI" id="CHEBI:456215"/>
        <dbReference type="EC" id="6.3.4.5"/>
    </reaction>
</comment>
<feature type="domain" description="Arginosuccinate synthase-like N-terminal" evidence="11">
    <location>
        <begin position="31"/>
        <end position="189"/>
    </location>
</feature>
<dbReference type="UniPathway" id="UPA00068">
    <property type="reaction ID" value="UER00113"/>
</dbReference>
<dbReference type="AlphaFoldDB" id="W9DTN9"/>
<proteinExistence type="inferred from homology"/>
<evidence type="ECO:0000313" key="14">
    <source>
        <dbReference type="Proteomes" id="UP000019483"/>
    </source>
</evidence>
<feature type="binding site" evidence="10">
    <location>
        <begin position="35"/>
        <end position="43"/>
    </location>
    <ligand>
        <name>ATP</name>
        <dbReference type="ChEBI" id="CHEBI:30616"/>
    </ligand>
</feature>
<dbReference type="FunFam" id="3.40.50.620:FF:000019">
    <property type="entry name" value="Argininosuccinate synthase"/>
    <property type="match status" value="1"/>
</dbReference>
<keyword evidence="14" id="KW-1185">Reference proteome</keyword>
<feature type="binding site" evidence="10">
    <location>
        <position position="295"/>
    </location>
    <ligand>
        <name>L-citrulline</name>
        <dbReference type="ChEBI" id="CHEBI:57743"/>
    </ligand>
</feature>
<dbReference type="EC" id="6.3.4.5" evidence="3 10"/>
<gene>
    <name evidence="10" type="primary">argG</name>
    <name evidence="13" type="ORF">MettiDRAFT_0196</name>
</gene>
<comment type="subcellular location">
    <subcellularLocation>
        <location evidence="10">Cytoplasm</location>
    </subcellularLocation>
</comment>
<dbReference type="InterPro" id="IPR023434">
    <property type="entry name" value="Arginosuc_synth_type_1_subfam"/>
</dbReference>
<keyword evidence="5 10" id="KW-0055">Arginine biosynthesis</keyword>
<keyword evidence="7 10" id="KW-0028">Amino-acid biosynthesis</keyword>
<name>W9DTN9_METTI</name>
<dbReference type="EMBL" id="AZAJ01000001">
    <property type="protein sequence ID" value="ETA66796.1"/>
    <property type="molecule type" value="Genomic_DNA"/>
</dbReference>
<evidence type="ECO:0000256" key="1">
    <source>
        <dbReference type="ARBA" id="ARBA00004967"/>
    </source>
</evidence>
<keyword evidence="9 10" id="KW-0067">ATP-binding</keyword>
<dbReference type="GO" id="GO:0006526">
    <property type="term" value="P:L-arginine biosynthetic process"/>
    <property type="evidence" value="ECO:0007669"/>
    <property type="project" value="UniProtKB-UniRule"/>
</dbReference>
<dbReference type="InterPro" id="IPR001518">
    <property type="entry name" value="Arginosuc_synth"/>
</dbReference>
<feature type="binding site" evidence="10">
    <location>
        <position position="149"/>
    </location>
    <ligand>
        <name>L-aspartate</name>
        <dbReference type="ChEBI" id="CHEBI:29991"/>
    </ligand>
</feature>
<dbReference type="Gene3D" id="3.90.1260.10">
    <property type="entry name" value="Argininosuccinate synthetase, chain A, domain 2"/>
    <property type="match status" value="1"/>
</dbReference>
<dbReference type="GO" id="GO:0005737">
    <property type="term" value="C:cytoplasm"/>
    <property type="evidence" value="ECO:0007669"/>
    <property type="project" value="UniProtKB-SubCell"/>
</dbReference>
<dbReference type="InterPro" id="IPR014729">
    <property type="entry name" value="Rossmann-like_a/b/a_fold"/>
</dbReference>
<dbReference type="InterPro" id="IPR018223">
    <property type="entry name" value="Arginosuc_synth_CS"/>
</dbReference>
<dbReference type="PROSITE" id="PS00564">
    <property type="entry name" value="ARGININOSUCCIN_SYN_1"/>
    <property type="match status" value="1"/>
</dbReference>
<evidence type="ECO:0000256" key="2">
    <source>
        <dbReference type="ARBA" id="ARBA00011881"/>
    </source>
</evidence>
<feature type="binding site" evidence="10">
    <location>
        <position position="153"/>
    </location>
    <ligand>
        <name>L-citrulline</name>
        <dbReference type="ChEBI" id="CHEBI:57743"/>
    </ligand>
</feature>
<feature type="binding site" evidence="10">
    <location>
        <position position="283"/>
    </location>
    <ligand>
        <name>L-citrulline</name>
        <dbReference type="ChEBI" id="CHEBI:57743"/>
    </ligand>
</feature>
<evidence type="ECO:0000256" key="3">
    <source>
        <dbReference type="ARBA" id="ARBA00012286"/>
    </source>
</evidence>
<comment type="caution">
    <text evidence="13">The sequence shown here is derived from an EMBL/GenBank/DDBJ whole genome shotgun (WGS) entry which is preliminary data.</text>
</comment>
<dbReference type="InterPro" id="IPR024074">
    <property type="entry name" value="AS_cat/multimer_dom_body"/>
</dbReference>
<feature type="binding site" evidence="10">
    <location>
        <position position="145"/>
    </location>
    <ligand>
        <name>L-aspartate</name>
        <dbReference type="ChEBI" id="CHEBI:29991"/>
    </ligand>
</feature>
<protein>
    <recommendedName>
        <fullName evidence="3 10">Argininosuccinate synthase</fullName>
        <ecNumber evidence="3 10">6.3.4.5</ecNumber>
    </recommendedName>
    <alternativeName>
        <fullName evidence="10">Citrulline--aspartate ligase</fullName>
    </alternativeName>
</protein>
<dbReference type="CDD" id="cd01999">
    <property type="entry name" value="ASS"/>
    <property type="match status" value="1"/>
</dbReference>
<feature type="binding site" evidence="10">
    <location>
        <position position="150"/>
    </location>
    <ligand>
        <name>L-aspartate</name>
        <dbReference type="ChEBI" id="CHEBI:29991"/>
    </ligand>
</feature>
<feature type="binding site" evidence="10">
    <location>
        <position position="149"/>
    </location>
    <ligand>
        <name>L-citrulline</name>
        <dbReference type="ChEBI" id="CHEBI:57743"/>
    </ligand>
</feature>
<sequence>MNITGRWPEFLDSQVSYIFKDYTGQIIMTKKVVLAYSGGLDTSVCIPLIKEEYGYDEVITVAVDVGQPQEDVKQATEKAQKISDKHFTLDVREEFVNDYIFPLIKANGDYEGYVMGTSIARPLIAKKVVEIAEQEGAVALAHGCTGKGNDQLRFEAVFRLTDMDVIAPMRDMNLTREWEIEYAKKHGIPVGVTTAKPWSVDENIWSRSIEGGKLEDPGFIPPEEIYQWTVSPEAAPEGQTLVIGFENGVPVSLDGEKMNGVDLIIKLNEIAGSHGVGRTDMIEDRVLGLKARENYEHPAATVLLTAHKDLEKLVLTRAELKFKKNVDEQWSELAYYGLVDEPLYADLNAFIDKTQQRVTGTVTVKLHKGSVIILARTSPYALYSEDLVSFDSATINQKDAEGFAKYHGFQARMYKKVIEK</sequence>
<evidence type="ECO:0000256" key="7">
    <source>
        <dbReference type="ARBA" id="ARBA00022605"/>
    </source>
</evidence>
<feature type="binding site" evidence="10">
    <location>
        <position position="118"/>
    </location>
    <ligand>
        <name>L-citrulline</name>
        <dbReference type="ChEBI" id="CHEBI:57743"/>
    </ligand>
</feature>
<evidence type="ECO:0000259" key="11">
    <source>
        <dbReference type="Pfam" id="PF00764"/>
    </source>
</evidence>
<keyword evidence="6 10" id="KW-0436">Ligase</keyword>
<dbReference type="GO" id="GO:0000050">
    <property type="term" value="P:urea cycle"/>
    <property type="evidence" value="ECO:0007669"/>
    <property type="project" value="TreeGrafter"/>
</dbReference>
<organism evidence="13 14">
    <name type="scientific">Methanolobus tindarius DSM 2278</name>
    <dbReference type="NCBI Taxonomy" id="1090322"/>
    <lineage>
        <taxon>Archaea</taxon>
        <taxon>Methanobacteriati</taxon>
        <taxon>Methanobacteriota</taxon>
        <taxon>Stenosarchaea group</taxon>
        <taxon>Methanomicrobia</taxon>
        <taxon>Methanosarcinales</taxon>
        <taxon>Methanosarcinaceae</taxon>
        <taxon>Methanolobus</taxon>
    </lineage>
</organism>
<dbReference type="NCBIfam" id="TIGR00032">
    <property type="entry name" value="argG"/>
    <property type="match status" value="1"/>
</dbReference>
<accession>W9DTN9</accession>
<dbReference type="PROSITE" id="PS00565">
    <property type="entry name" value="ARGININOSUCCIN_SYN_2"/>
    <property type="match status" value="1"/>
</dbReference>
<dbReference type="InterPro" id="IPR048267">
    <property type="entry name" value="Arginosuc_syn_N"/>
</dbReference>
<dbReference type="SUPFAM" id="SSF69864">
    <property type="entry name" value="Argininosuccinate synthetase, C-terminal domain"/>
    <property type="match status" value="1"/>
</dbReference>
<dbReference type="NCBIfam" id="NF001770">
    <property type="entry name" value="PRK00509.1"/>
    <property type="match status" value="1"/>
</dbReference>
<feature type="domain" description="Arginosuccinate synthase C-terminal" evidence="12">
    <location>
        <begin position="198"/>
        <end position="414"/>
    </location>
</feature>
<evidence type="ECO:0000256" key="10">
    <source>
        <dbReference type="HAMAP-Rule" id="MF_00005"/>
    </source>
</evidence>
<keyword evidence="8 10" id="KW-0547">Nucleotide-binding</keyword>
<dbReference type="STRING" id="1090322.MettiDRAFT_0196"/>
<keyword evidence="4 10" id="KW-0963">Cytoplasm</keyword>
<evidence type="ECO:0000256" key="4">
    <source>
        <dbReference type="ARBA" id="ARBA00022490"/>
    </source>
</evidence>
<feature type="binding site" evidence="10">
    <location>
        <position position="113"/>
    </location>
    <ligand>
        <name>L-citrulline</name>
        <dbReference type="ChEBI" id="CHEBI:57743"/>
    </ligand>
</feature>
<dbReference type="Proteomes" id="UP000019483">
    <property type="component" value="Unassembled WGS sequence"/>
</dbReference>
<evidence type="ECO:0000256" key="5">
    <source>
        <dbReference type="ARBA" id="ARBA00022571"/>
    </source>
</evidence>
<evidence type="ECO:0000259" key="12">
    <source>
        <dbReference type="Pfam" id="PF20979"/>
    </source>
</evidence>
<dbReference type="FunFam" id="3.90.1260.10:FF:000007">
    <property type="entry name" value="Argininosuccinate synthase"/>
    <property type="match status" value="1"/>
</dbReference>
<dbReference type="Pfam" id="PF00764">
    <property type="entry name" value="Arginosuc_synth"/>
    <property type="match status" value="1"/>
</dbReference>
<comment type="subunit">
    <text evidence="2 10">Homotetramer.</text>
</comment>
<feature type="binding site" evidence="10">
    <location>
        <position position="143"/>
    </location>
    <ligand>
        <name>ATP</name>
        <dbReference type="ChEBI" id="CHEBI:30616"/>
    </ligand>
</feature>
<comment type="pathway">
    <text evidence="1 10">Amino-acid biosynthesis; L-arginine biosynthesis; L-arginine from L-ornithine and carbamoyl phosphate: step 2/3.</text>
</comment>
<dbReference type="Pfam" id="PF20979">
    <property type="entry name" value="Arginosuc_syn_C"/>
    <property type="match status" value="1"/>
</dbReference>